<keyword evidence="9 11" id="KW-0472">Membrane</keyword>
<accession>G3J0I8</accession>
<evidence type="ECO:0000256" key="5">
    <source>
        <dbReference type="ARBA" id="ARBA00022605"/>
    </source>
</evidence>
<dbReference type="GO" id="GO:0005886">
    <property type="term" value="C:plasma membrane"/>
    <property type="evidence" value="ECO:0007669"/>
    <property type="project" value="TreeGrafter"/>
</dbReference>
<dbReference type="OrthoDB" id="5292355at2"/>
<keyword evidence="13" id="KW-1185">Reference proteome</keyword>
<evidence type="ECO:0000256" key="7">
    <source>
        <dbReference type="ARBA" id="ARBA00022989"/>
    </source>
</evidence>
<evidence type="ECO:0000256" key="3">
    <source>
        <dbReference type="ARBA" id="ARBA00022475"/>
    </source>
</evidence>
<evidence type="ECO:0000256" key="4">
    <source>
        <dbReference type="ARBA" id="ARBA00022519"/>
    </source>
</evidence>
<dbReference type="STRING" id="697282.Mettu_3859"/>
<evidence type="ECO:0000256" key="1">
    <source>
        <dbReference type="ARBA" id="ARBA00004141"/>
    </source>
</evidence>
<dbReference type="HOGENOM" id="CLU_070331_1_0_6"/>
<feature type="transmembrane region" description="Helical" evidence="11">
    <location>
        <begin position="32"/>
        <end position="55"/>
    </location>
</feature>
<dbReference type="GO" id="GO:0019344">
    <property type="term" value="P:cysteine biosynthetic process"/>
    <property type="evidence" value="ECO:0007669"/>
    <property type="project" value="UniProtKB-KW"/>
</dbReference>
<evidence type="ECO:0000313" key="13">
    <source>
        <dbReference type="Proteomes" id="UP000004664"/>
    </source>
</evidence>
<sequence length="239" mass="26302">MQFDKKGNNPVLAIGFLLKGLKLLTSPELRKFIIIPMLINVVLYSAALTLGYFYISDLIDQFIPGWLHWLSWVLWPLFFISFFIAGFFTFTVLANLLASPFYGKLSAKTLAMVSGKPLSAAEQPLVKVLFAESKRMGYLGARALPLLVLSIIPGINVLAPFLWALFGAWGMALEYLAYPLENQGVLFSEQKELVKSVRLGALSFGGLAVLGLTIPVLNIIVAPAAVIGATLYFNEIKRD</sequence>
<dbReference type="NCBIfam" id="NF003433">
    <property type="entry name" value="PRK04949.1"/>
    <property type="match status" value="1"/>
</dbReference>
<name>G3J0I8_METTV</name>
<keyword evidence="3" id="KW-1003">Cell membrane</keyword>
<keyword evidence="5" id="KW-0028">Amino-acid biosynthesis</keyword>
<dbReference type="EMBL" id="JH109153">
    <property type="protein sequence ID" value="EGW20710.1"/>
    <property type="molecule type" value="Genomic_DNA"/>
</dbReference>
<keyword evidence="8" id="KW-0764">Sulfate transport</keyword>
<evidence type="ECO:0000256" key="2">
    <source>
        <dbReference type="ARBA" id="ARBA00022448"/>
    </source>
</evidence>
<protein>
    <recommendedName>
        <fullName evidence="14">Sulfate transporter CysZ</fullName>
    </recommendedName>
</protein>
<keyword evidence="10" id="KW-0198">Cysteine biosynthesis</keyword>
<dbReference type="PANTHER" id="PTHR37468:SF1">
    <property type="entry name" value="SULFATE TRANSPORTER CYSZ"/>
    <property type="match status" value="1"/>
</dbReference>
<dbReference type="GO" id="GO:0009675">
    <property type="term" value="F:high-affinity sulfate:proton symporter activity"/>
    <property type="evidence" value="ECO:0007669"/>
    <property type="project" value="TreeGrafter"/>
</dbReference>
<evidence type="ECO:0008006" key="14">
    <source>
        <dbReference type="Google" id="ProtNLM"/>
    </source>
</evidence>
<gene>
    <name evidence="12" type="ORF">Mettu_3859</name>
</gene>
<evidence type="ECO:0000256" key="11">
    <source>
        <dbReference type="SAM" id="Phobius"/>
    </source>
</evidence>
<dbReference type="Proteomes" id="UP000004664">
    <property type="component" value="Unassembled WGS sequence"/>
</dbReference>
<dbReference type="InterPro" id="IPR059112">
    <property type="entry name" value="CysZ/EI24"/>
</dbReference>
<keyword evidence="7 11" id="KW-1133">Transmembrane helix</keyword>
<comment type="subcellular location">
    <subcellularLocation>
        <location evidence="1">Membrane</location>
        <topology evidence="1">Multi-pass membrane protein</topology>
    </subcellularLocation>
</comment>
<evidence type="ECO:0000313" key="12">
    <source>
        <dbReference type="EMBL" id="EGW20710.1"/>
    </source>
</evidence>
<keyword evidence="6 11" id="KW-0812">Transmembrane</keyword>
<dbReference type="Pfam" id="PF07264">
    <property type="entry name" value="EI24"/>
    <property type="match status" value="1"/>
</dbReference>
<dbReference type="PANTHER" id="PTHR37468">
    <property type="entry name" value="SULFATE TRANSPORTER CYSZ"/>
    <property type="match status" value="1"/>
</dbReference>
<evidence type="ECO:0000256" key="8">
    <source>
        <dbReference type="ARBA" id="ARBA00023032"/>
    </source>
</evidence>
<organism evidence="12 13">
    <name type="scientific">Methylobacter tundripaludum (strain ATCC BAA-1195 / DSM 17260 / SV96)</name>
    <dbReference type="NCBI Taxonomy" id="697282"/>
    <lineage>
        <taxon>Bacteria</taxon>
        <taxon>Pseudomonadati</taxon>
        <taxon>Pseudomonadota</taxon>
        <taxon>Gammaproteobacteria</taxon>
        <taxon>Methylococcales</taxon>
        <taxon>Methylococcaceae</taxon>
        <taxon>Methylobacter</taxon>
    </lineage>
</organism>
<feature type="transmembrane region" description="Helical" evidence="11">
    <location>
        <begin position="143"/>
        <end position="166"/>
    </location>
</feature>
<keyword evidence="2" id="KW-0813">Transport</keyword>
<keyword evidence="4" id="KW-0997">Cell inner membrane</keyword>
<feature type="transmembrane region" description="Helical" evidence="11">
    <location>
        <begin position="207"/>
        <end position="233"/>
    </location>
</feature>
<evidence type="ECO:0000256" key="10">
    <source>
        <dbReference type="ARBA" id="ARBA00023192"/>
    </source>
</evidence>
<evidence type="ECO:0000256" key="6">
    <source>
        <dbReference type="ARBA" id="ARBA00022692"/>
    </source>
</evidence>
<dbReference type="AlphaFoldDB" id="G3J0I8"/>
<reference evidence="12 13" key="1">
    <citation type="submission" date="2011-06" db="EMBL/GenBank/DDBJ databases">
        <title>Genomic sequence of Methylobacter tundripaludum SV96.</title>
        <authorList>
            <consortium name="US DOE Joint Genome Institute"/>
            <person name="Lucas S."/>
            <person name="Han J."/>
            <person name="Lapidus A."/>
            <person name="Cheng J.-F."/>
            <person name="Goodwin L."/>
            <person name="Pitluck S."/>
            <person name="Held B."/>
            <person name="Detter J.C."/>
            <person name="Han C."/>
            <person name="Tapia R."/>
            <person name="Land M."/>
            <person name="Hauser L."/>
            <person name="Kyrpides N."/>
            <person name="Ivanova N."/>
            <person name="Ovchinnikova G."/>
            <person name="Pagani I."/>
            <person name="Klotz M.G."/>
            <person name="Dispirito A.A."/>
            <person name="Murrell J.C."/>
            <person name="Dunfield P."/>
            <person name="Kalyuzhnaya M.G."/>
            <person name="Svenning M."/>
            <person name="Trotsenko Y.A."/>
            <person name="Stein L.Y."/>
            <person name="Woyke T."/>
        </authorList>
    </citation>
    <scope>NUCLEOTIDE SEQUENCE [LARGE SCALE GENOMIC DNA]</scope>
    <source>
        <strain evidence="13">ATCC BAA-1195 / DSM 17260 / SV96</strain>
    </source>
</reference>
<dbReference type="RefSeq" id="WP_006893081.1">
    <property type="nucleotide sequence ID" value="NZ_JH109153.1"/>
</dbReference>
<feature type="transmembrane region" description="Helical" evidence="11">
    <location>
        <begin position="75"/>
        <end position="98"/>
    </location>
</feature>
<dbReference type="eggNOG" id="COG2981">
    <property type="taxonomic scope" value="Bacteria"/>
</dbReference>
<dbReference type="InterPro" id="IPR050480">
    <property type="entry name" value="CysZ-like"/>
</dbReference>
<evidence type="ECO:0000256" key="9">
    <source>
        <dbReference type="ARBA" id="ARBA00023136"/>
    </source>
</evidence>
<dbReference type="GO" id="GO:0000103">
    <property type="term" value="P:sulfate assimilation"/>
    <property type="evidence" value="ECO:0007669"/>
    <property type="project" value="TreeGrafter"/>
</dbReference>
<proteinExistence type="predicted"/>